<reference evidence="1" key="2">
    <citation type="journal article" date="2020" name="Nat. Commun.">
        <title>Large-scale genome sequencing of mycorrhizal fungi provides insights into the early evolution of symbiotic traits.</title>
        <authorList>
            <person name="Miyauchi S."/>
            <person name="Kiss E."/>
            <person name="Kuo A."/>
            <person name="Drula E."/>
            <person name="Kohler A."/>
            <person name="Sanchez-Garcia M."/>
            <person name="Morin E."/>
            <person name="Andreopoulos B."/>
            <person name="Barry K.W."/>
            <person name="Bonito G."/>
            <person name="Buee M."/>
            <person name="Carver A."/>
            <person name="Chen C."/>
            <person name="Cichocki N."/>
            <person name="Clum A."/>
            <person name="Culley D."/>
            <person name="Crous P.W."/>
            <person name="Fauchery L."/>
            <person name="Girlanda M."/>
            <person name="Hayes R.D."/>
            <person name="Keri Z."/>
            <person name="LaButti K."/>
            <person name="Lipzen A."/>
            <person name="Lombard V."/>
            <person name="Magnuson J."/>
            <person name="Maillard F."/>
            <person name="Murat C."/>
            <person name="Nolan M."/>
            <person name="Ohm R.A."/>
            <person name="Pangilinan J."/>
            <person name="Pereira M.F."/>
            <person name="Perotto S."/>
            <person name="Peter M."/>
            <person name="Pfister S."/>
            <person name="Riley R."/>
            <person name="Sitrit Y."/>
            <person name="Stielow J.B."/>
            <person name="Szollosi G."/>
            <person name="Zifcakova L."/>
            <person name="Stursova M."/>
            <person name="Spatafora J.W."/>
            <person name="Tedersoo L."/>
            <person name="Vaario L.M."/>
            <person name="Yamada A."/>
            <person name="Yan M."/>
            <person name="Wang P."/>
            <person name="Xu J."/>
            <person name="Bruns T."/>
            <person name="Baldrian P."/>
            <person name="Vilgalys R."/>
            <person name="Dunand C."/>
            <person name="Henrissat B."/>
            <person name="Grigoriev I.V."/>
            <person name="Hibbett D."/>
            <person name="Nagy L.G."/>
            <person name="Martin F.M."/>
        </authorList>
    </citation>
    <scope>NUCLEOTIDE SEQUENCE</scope>
    <source>
        <strain evidence="1">P2</strain>
    </source>
</reference>
<evidence type="ECO:0000313" key="2">
    <source>
        <dbReference type="Proteomes" id="UP000886501"/>
    </source>
</evidence>
<protein>
    <submittedName>
        <fullName evidence="1">Kinase-like protein</fullName>
    </submittedName>
</protein>
<sequence length="406" mass="45444">MLASQEDVTIAMSLRGDDALILIDILDRASDMKLDLREKTFRILRRVCGSQTILPRSCILSENIAIEGDIAISSGGFADVWKGHHNRAYVCIKAFRIFSAEDLSKIKQRLFQEIVIWRRLSHPNILPVLGVSQKLFPLCVITEWMTDGNIMDFTSERPEVNRLRLLAEAANGLQYLHSLDIIHGDLKPTNVLIDRDFRPRLTDYGLIPIVSDPNTADPGSATSPSAGTAQYMAPELLNPSGFGLNTSKPTKKSDVHAFGMVMYQVITGQQPFPGARDGMIIYSVATGERPDRPPDPNEWLSDDLWDLISRCWSPSRDSRPDVNFAMSVLDNAADAVEVGRGESCAITYDQEKRTSTTQSLRNSTVSTAQPGHWEAELIAFLRTFKTWNQDEHREKAQELADRLDEV</sequence>
<accession>A0ACB6ZFD5</accession>
<reference evidence="1" key="1">
    <citation type="submission" date="2019-10" db="EMBL/GenBank/DDBJ databases">
        <authorList>
            <consortium name="DOE Joint Genome Institute"/>
            <person name="Kuo A."/>
            <person name="Miyauchi S."/>
            <person name="Kiss E."/>
            <person name="Drula E."/>
            <person name="Kohler A."/>
            <person name="Sanchez-Garcia M."/>
            <person name="Andreopoulos B."/>
            <person name="Barry K.W."/>
            <person name="Bonito G."/>
            <person name="Buee M."/>
            <person name="Carver A."/>
            <person name="Chen C."/>
            <person name="Cichocki N."/>
            <person name="Clum A."/>
            <person name="Culley D."/>
            <person name="Crous P.W."/>
            <person name="Fauchery L."/>
            <person name="Girlanda M."/>
            <person name="Hayes R."/>
            <person name="Keri Z."/>
            <person name="Labutti K."/>
            <person name="Lipzen A."/>
            <person name="Lombard V."/>
            <person name="Magnuson J."/>
            <person name="Maillard F."/>
            <person name="Morin E."/>
            <person name="Murat C."/>
            <person name="Nolan M."/>
            <person name="Ohm R."/>
            <person name="Pangilinan J."/>
            <person name="Pereira M."/>
            <person name="Perotto S."/>
            <person name="Peter M."/>
            <person name="Riley R."/>
            <person name="Sitrit Y."/>
            <person name="Stielow B."/>
            <person name="Szollosi G."/>
            <person name="Zifcakova L."/>
            <person name="Stursova M."/>
            <person name="Spatafora J.W."/>
            <person name="Tedersoo L."/>
            <person name="Vaario L.-M."/>
            <person name="Yamada A."/>
            <person name="Yan M."/>
            <person name="Wang P."/>
            <person name="Xu J."/>
            <person name="Bruns T."/>
            <person name="Baldrian P."/>
            <person name="Vilgalys R."/>
            <person name="Henrissat B."/>
            <person name="Grigoriev I.V."/>
            <person name="Hibbett D."/>
            <person name="Nagy L.G."/>
            <person name="Martin F.M."/>
        </authorList>
    </citation>
    <scope>NUCLEOTIDE SEQUENCE</scope>
    <source>
        <strain evidence="1">P2</strain>
    </source>
</reference>
<proteinExistence type="predicted"/>
<gene>
    <name evidence="1" type="ORF">BDM02DRAFT_3144526</name>
</gene>
<keyword evidence="2" id="KW-1185">Reference proteome</keyword>
<organism evidence="1 2">
    <name type="scientific">Thelephora ganbajun</name>
    <name type="common">Ganba fungus</name>
    <dbReference type="NCBI Taxonomy" id="370292"/>
    <lineage>
        <taxon>Eukaryota</taxon>
        <taxon>Fungi</taxon>
        <taxon>Dikarya</taxon>
        <taxon>Basidiomycota</taxon>
        <taxon>Agaricomycotina</taxon>
        <taxon>Agaricomycetes</taxon>
        <taxon>Thelephorales</taxon>
        <taxon>Thelephoraceae</taxon>
        <taxon>Thelephora</taxon>
    </lineage>
</organism>
<dbReference type="Proteomes" id="UP000886501">
    <property type="component" value="Unassembled WGS sequence"/>
</dbReference>
<name>A0ACB6ZFD5_THEGA</name>
<comment type="caution">
    <text evidence="1">The sequence shown here is derived from an EMBL/GenBank/DDBJ whole genome shotgun (WGS) entry which is preliminary data.</text>
</comment>
<evidence type="ECO:0000313" key="1">
    <source>
        <dbReference type="EMBL" id="KAF9648289.1"/>
    </source>
</evidence>
<dbReference type="EMBL" id="MU118016">
    <property type="protein sequence ID" value="KAF9648289.1"/>
    <property type="molecule type" value="Genomic_DNA"/>
</dbReference>